<keyword evidence="4" id="KW-1185">Reference proteome</keyword>
<protein>
    <submittedName>
        <fullName evidence="3">Tetratricopeptide (TPR) repeat protein</fullName>
    </submittedName>
</protein>
<dbReference type="PROSITE" id="PS51257">
    <property type="entry name" value="PROKAR_LIPOPROTEIN"/>
    <property type="match status" value="1"/>
</dbReference>
<dbReference type="InterPro" id="IPR011519">
    <property type="entry name" value="UnbV_ASPIC"/>
</dbReference>
<feature type="domain" description="ASPIC/UnbV" evidence="2">
    <location>
        <begin position="908"/>
        <end position="972"/>
    </location>
</feature>
<keyword evidence="1" id="KW-0732">Signal</keyword>
<sequence>MFPRDWLLIFAIVILAAGCGAHNVDGVLKEPGKRQRPTNDGLDALDAIARLVKLDDIETAHHEIKQYLLRKPNDSRALAIAANIAYAKTLVDEAVELLDAAAVASPADDRIYRASAAILLAKSERWLESTSRFEALVIEYPDFNEARHSLTEILNARGFRFDANEHVRELCRRGVATESELRGLIFPSRAFANFREKPRFDDPDAVSRAGVMSVARALFSEGDMRDSLEVLQRSNLFQANNPCVVAFYGQVLLESQQFDEFETWVQQVPPGCQRYPSYWMALGGWALYKQKHRVAVRMYSEAILREPGDSAANFRMAQSLRALGKATESSKFAERAKSIQIMEQLTREALSSPESFRVAIPKLANRLAEAGRPLESLGWYGSLLDRSNAPSHAKELLAQKYLQTNHFGHSNFQDSRLCGLELADYPLDHSWLGNTEKTSETKQLPAKQVDQNALSPGFVNVAPDVDLVFQYKNASSAVEKDFLIFQSHGACVACLDYNLDGLVDIYFGQGASDPPYGLSALPNELFRNNGTRFSSVTDAAHCDDRRYSLGVTVGDWNQDGFPDLVIGNIQQNELLINQGDGTFCSQPGGETWSTATYTTGLAMGDINNDNLPDIVEVNYLDDPSIYDAIEFSSNGKPLKLPGPLQFRPAYDRLFISKGDGAMEGSALGGKTASRSTGLGVVLANFDKASPNEAFIANDMMANQFWAYSEEKNDVSWNDIATTSGLAYGPGGMPLACMGIAVADFDNNGRQDLHITNFAGQWSNHFSQLEDGIFVDQALPMGLDVDSLEMLGFGAQAIDYDNDSNVDLIVGNGHIDDFSDEGMLFEMPTQIFANRNGRFEQMQVAGDPEYWTSRHLSRALAKCDWNNDGQMDVVVTDLKQHASLLENQTKSPYHCLQLALVGTTAERDAIGATVEISFGGAKTTATVTSGDGYMCKNQSILSFGLGDSDHADQVTIYWPDGQEQILPELKGDRCWIIVQNEPSPFESKLFLSKGR</sequence>
<evidence type="ECO:0000256" key="1">
    <source>
        <dbReference type="ARBA" id="ARBA00022729"/>
    </source>
</evidence>
<name>A0A7W5HA10_9BACT</name>
<dbReference type="InterPro" id="IPR028994">
    <property type="entry name" value="Integrin_alpha_N"/>
</dbReference>
<gene>
    <name evidence="3" type="ORF">FHS27_006518</name>
</gene>
<evidence type="ECO:0000259" key="2">
    <source>
        <dbReference type="Pfam" id="PF07593"/>
    </source>
</evidence>
<dbReference type="Gene3D" id="2.130.10.130">
    <property type="entry name" value="Integrin alpha, N-terminal"/>
    <property type="match status" value="2"/>
</dbReference>
<dbReference type="SUPFAM" id="SSF48452">
    <property type="entry name" value="TPR-like"/>
    <property type="match status" value="1"/>
</dbReference>
<dbReference type="Proteomes" id="UP000536179">
    <property type="component" value="Unassembled WGS sequence"/>
</dbReference>
<organism evidence="3 4">
    <name type="scientific">Aporhodopirellula rubra</name>
    <dbReference type="NCBI Taxonomy" id="980271"/>
    <lineage>
        <taxon>Bacteria</taxon>
        <taxon>Pseudomonadati</taxon>
        <taxon>Planctomycetota</taxon>
        <taxon>Planctomycetia</taxon>
        <taxon>Pirellulales</taxon>
        <taxon>Pirellulaceae</taxon>
        <taxon>Aporhodopirellula</taxon>
    </lineage>
</organism>
<evidence type="ECO:0000313" key="3">
    <source>
        <dbReference type="EMBL" id="MBB3210670.1"/>
    </source>
</evidence>
<dbReference type="InterPro" id="IPR011990">
    <property type="entry name" value="TPR-like_helical_dom_sf"/>
</dbReference>
<accession>A0A7W5HA10</accession>
<dbReference type="Pfam" id="PF13517">
    <property type="entry name" value="FG-GAP_3"/>
    <property type="match status" value="1"/>
</dbReference>
<reference evidence="3 4" key="1">
    <citation type="submission" date="2020-08" db="EMBL/GenBank/DDBJ databases">
        <title>Genomic Encyclopedia of Type Strains, Phase III (KMG-III): the genomes of soil and plant-associated and newly described type strains.</title>
        <authorList>
            <person name="Whitman W."/>
        </authorList>
    </citation>
    <scope>NUCLEOTIDE SEQUENCE [LARGE SCALE GENOMIC DNA]</scope>
    <source>
        <strain evidence="3 4">CECT 8075</strain>
    </source>
</reference>
<dbReference type="Pfam" id="PF07593">
    <property type="entry name" value="UnbV_ASPIC"/>
    <property type="match status" value="1"/>
</dbReference>
<dbReference type="RefSeq" id="WP_184310138.1">
    <property type="nucleotide sequence ID" value="NZ_JACHXU010000049.1"/>
</dbReference>
<proteinExistence type="predicted"/>
<dbReference type="Gene3D" id="1.25.40.10">
    <property type="entry name" value="Tetratricopeptide repeat domain"/>
    <property type="match status" value="1"/>
</dbReference>
<dbReference type="InterPro" id="IPR027039">
    <property type="entry name" value="Crtac1"/>
</dbReference>
<dbReference type="PANTHER" id="PTHR16026">
    <property type="entry name" value="CARTILAGE ACIDIC PROTEIN 1"/>
    <property type="match status" value="1"/>
</dbReference>
<evidence type="ECO:0000313" key="4">
    <source>
        <dbReference type="Proteomes" id="UP000536179"/>
    </source>
</evidence>
<comment type="caution">
    <text evidence="3">The sequence shown here is derived from an EMBL/GenBank/DDBJ whole genome shotgun (WGS) entry which is preliminary data.</text>
</comment>
<dbReference type="SUPFAM" id="SSF69318">
    <property type="entry name" value="Integrin alpha N-terminal domain"/>
    <property type="match status" value="1"/>
</dbReference>
<dbReference type="PANTHER" id="PTHR16026:SF0">
    <property type="entry name" value="CARTILAGE ACIDIC PROTEIN 1"/>
    <property type="match status" value="1"/>
</dbReference>
<dbReference type="InterPro" id="IPR013517">
    <property type="entry name" value="FG-GAP"/>
</dbReference>
<dbReference type="EMBL" id="JACHXU010000049">
    <property type="protein sequence ID" value="MBB3210670.1"/>
    <property type="molecule type" value="Genomic_DNA"/>
</dbReference>
<dbReference type="AlphaFoldDB" id="A0A7W5HA10"/>